<evidence type="ECO:0000256" key="1">
    <source>
        <dbReference type="SAM" id="Coils"/>
    </source>
</evidence>
<name>A0A1X7T067_AMPQE</name>
<protein>
    <submittedName>
        <fullName evidence="3">Uncharacterized protein</fullName>
    </submittedName>
</protein>
<evidence type="ECO:0000313" key="3">
    <source>
        <dbReference type="EnsemblMetazoa" id="Aqu2.1.07725_001"/>
    </source>
</evidence>
<evidence type="ECO:0000256" key="2">
    <source>
        <dbReference type="SAM" id="MobiDB-lite"/>
    </source>
</evidence>
<accession>A0A1X7T067</accession>
<keyword evidence="1" id="KW-0175">Coiled coil</keyword>
<feature type="compositionally biased region" description="Basic and acidic residues" evidence="2">
    <location>
        <begin position="108"/>
        <end position="125"/>
    </location>
</feature>
<proteinExistence type="predicted"/>
<reference evidence="3" key="1">
    <citation type="submission" date="2017-05" db="UniProtKB">
        <authorList>
            <consortium name="EnsemblMetazoa"/>
        </authorList>
    </citation>
    <scope>IDENTIFICATION</scope>
</reference>
<dbReference type="InParanoid" id="A0A1X7T067"/>
<feature type="region of interest" description="Disordered" evidence="2">
    <location>
        <begin position="98"/>
        <end position="125"/>
    </location>
</feature>
<dbReference type="EnsemblMetazoa" id="Aqu2.1.07725_001">
    <property type="protein sequence ID" value="Aqu2.1.07725_001"/>
    <property type="gene ID" value="Aqu2.1.07725"/>
</dbReference>
<feature type="coiled-coil region" evidence="1">
    <location>
        <begin position="21"/>
        <end position="58"/>
    </location>
</feature>
<dbReference type="OrthoDB" id="5973910at2759"/>
<feature type="compositionally biased region" description="Basic and acidic residues" evidence="2">
    <location>
        <begin position="310"/>
        <end position="323"/>
    </location>
</feature>
<feature type="region of interest" description="Disordered" evidence="2">
    <location>
        <begin position="306"/>
        <end position="350"/>
    </location>
</feature>
<dbReference type="Gene3D" id="2.60.220.30">
    <property type="match status" value="1"/>
</dbReference>
<organism evidence="3">
    <name type="scientific">Amphimedon queenslandica</name>
    <name type="common">Sponge</name>
    <dbReference type="NCBI Taxonomy" id="400682"/>
    <lineage>
        <taxon>Eukaryota</taxon>
        <taxon>Metazoa</taxon>
        <taxon>Porifera</taxon>
        <taxon>Demospongiae</taxon>
        <taxon>Heteroscleromorpha</taxon>
        <taxon>Haplosclerida</taxon>
        <taxon>Niphatidae</taxon>
        <taxon>Amphimedon</taxon>
    </lineage>
</organism>
<sequence>MYYQQLQEKEREEAKMKQYYNHELQKIRKELEDRVNEIQRLNQLLQNKSEELIERDQKVKEHLQQIQQYEHLKDTNIQQETRVDQDKVQEVKLLHSSEEVEQNSVIPSEDRKLQEDTKKASKDDSKLGNQMHELTQVGCNSDILDDKVVKSVTVDELKGVHIAEKNSFLIHGGSIQSVKWEEYGIRITIPQGAVLPSDTVQVTIAALVGGDFIFPEDTELASAVYAINITKPFLKPVKLEIQHCVSIETVSHCSYLSFATSTNNQPPYQFDTVDGGEFFIGNRYGSISVATFSKYAALKKKSKKCKKASRKESKKEMSKDHIGDIQPASAGTIASNTGPISPDDEESKSGGEVLRENFDTLSDILAAPNNLSAIIMSLYAKKLISDTTTTECMNDGRQVQDRCASLLFALKATIDGKPQAMNTLIEALKNNEAFKEIAHKMDLEVSYRNYTNP</sequence>
<dbReference type="AlphaFoldDB" id="A0A1X7T067"/>